<dbReference type="Gene3D" id="3.80.10.10">
    <property type="entry name" value="Ribonuclease Inhibitor"/>
    <property type="match status" value="1"/>
</dbReference>
<dbReference type="PANTHER" id="PTHR47186:SF45">
    <property type="entry name" value="DISEASE RESISTANCE RPP13-LIKE PROTEIN 1"/>
    <property type="match status" value="1"/>
</dbReference>
<feature type="domain" description="Disease resistance R13L4/SHOC-2-like LRR" evidence="2">
    <location>
        <begin position="2"/>
        <end position="317"/>
    </location>
</feature>
<keyword evidence="1" id="KW-0677">Repeat</keyword>
<evidence type="ECO:0000313" key="3">
    <source>
        <dbReference type="EnsemblPlants" id="AET6Gv20946300.2"/>
    </source>
</evidence>
<dbReference type="InterPro" id="IPR032675">
    <property type="entry name" value="LRR_dom_sf"/>
</dbReference>
<protein>
    <recommendedName>
        <fullName evidence="2">Disease resistance R13L4/SHOC-2-like LRR domain-containing protein</fullName>
    </recommendedName>
</protein>
<dbReference type="PANTHER" id="PTHR47186">
    <property type="entry name" value="LEUCINE-RICH REPEAT-CONTAINING PROTEIN 57"/>
    <property type="match status" value="1"/>
</dbReference>
<dbReference type="AlphaFoldDB" id="A0A453Q1J1"/>
<dbReference type="SUPFAM" id="SSF52058">
    <property type="entry name" value="L domain-like"/>
    <property type="match status" value="1"/>
</dbReference>
<evidence type="ECO:0000256" key="1">
    <source>
        <dbReference type="ARBA" id="ARBA00022737"/>
    </source>
</evidence>
<organism evidence="3 4">
    <name type="scientific">Aegilops tauschii subsp. strangulata</name>
    <name type="common">Goatgrass</name>
    <dbReference type="NCBI Taxonomy" id="200361"/>
    <lineage>
        <taxon>Eukaryota</taxon>
        <taxon>Viridiplantae</taxon>
        <taxon>Streptophyta</taxon>
        <taxon>Embryophyta</taxon>
        <taxon>Tracheophyta</taxon>
        <taxon>Spermatophyta</taxon>
        <taxon>Magnoliopsida</taxon>
        <taxon>Liliopsida</taxon>
        <taxon>Poales</taxon>
        <taxon>Poaceae</taxon>
        <taxon>BOP clade</taxon>
        <taxon>Pooideae</taxon>
        <taxon>Triticodae</taxon>
        <taxon>Triticeae</taxon>
        <taxon>Triticinae</taxon>
        <taxon>Aegilops</taxon>
    </lineage>
</organism>
<dbReference type="Gramene" id="AET6Gv20946300.2">
    <property type="protein sequence ID" value="AET6Gv20946300.2"/>
    <property type="gene ID" value="AET6Gv20946300"/>
</dbReference>
<accession>A0A453Q1J1</accession>
<dbReference type="EnsemblPlants" id="AET6Gv20946300.2">
    <property type="protein sequence ID" value="AET6Gv20946300.2"/>
    <property type="gene ID" value="AET6Gv20946300"/>
</dbReference>
<dbReference type="STRING" id="200361.A0A453Q1J1"/>
<dbReference type="EnsemblPlants" id="AET6Gv20946300.1">
    <property type="protein sequence ID" value="AET6Gv20946300.1"/>
    <property type="gene ID" value="AET6Gv20946300"/>
</dbReference>
<reference evidence="3" key="3">
    <citation type="journal article" date="2017" name="Nature">
        <title>Genome sequence of the progenitor of the wheat D genome Aegilops tauschii.</title>
        <authorList>
            <person name="Luo M.C."/>
            <person name="Gu Y.Q."/>
            <person name="Puiu D."/>
            <person name="Wang H."/>
            <person name="Twardziok S.O."/>
            <person name="Deal K.R."/>
            <person name="Huo N."/>
            <person name="Zhu T."/>
            <person name="Wang L."/>
            <person name="Wang Y."/>
            <person name="McGuire P.E."/>
            <person name="Liu S."/>
            <person name="Long H."/>
            <person name="Ramasamy R.K."/>
            <person name="Rodriguez J.C."/>
            <person name="Van S.L."/>
            <person name="Yuan L."/>
            <person name="Wang Z."/>
            <person name="Xia Z."/>
            <person name="Xiao L."/>
            <person name="Anderson O.D."/>
            <person name="Ouyang S."/>
            <person name="Liang Y."/>
            <person name="Zimin A.V."/>
            <person name="Pertea G."/>
            <person name="Qi P."/>
            <person name="Bennetzen J.L."/>
            <person name="Dai X."/>
            <person name="Dawson M.W."/>
            <person name="Muller H.G."/>
            <person name="Kugler K."/>
            <person name="Rivarola-Duarte L."/>
            <person name="Spannagl M."/>
            <person name="Mayer K.F.X."/>
            <person name="Lu F.H."/>
            <person name="Bevan M.W."/>
            <person name="Leroy P."/>
            <person name="Li P."/>
            <person name="You F.M."/>
            <person name="Sun Q."/>
            <person name="Liu Z."/>
            <person name="Lyons E."/>
            <person name="Wicker T."/>
            <person name="Salzberg S.L."/>
            <person name="Devos K.M."/>
            <person name="Dvorak J."/>
        </authorList>
    </citation>
    <scope>NUCLEOTIDE SEQUENCE [LARGE SCALE GENOMIC DNA]</scope>
    <source>
        <strain evidence="3">cv. AL8/78</strain>
    </source>
</reference>
<keyword evidence="4" id="KW-1185">Reference proteome</keyword>
<reference evidence="4" key="1">
    <citation type="journal article" date="2014" name="Science">
        <title>Ancient hybridizations among the ancestral genomes of bread wheat.</title>
        <authorList>
            <consortium name="International Wheat Genome Sequencing Consortium,"/>
            <person name="Marcussen T."/>
            <person name="Sandve S.R."/>
            <person name="Heier L."/>
            <person name="Spannagl M."/>
            <person name="Pfeifer M."/>
            <person name="Jakobsen K.S."/>
            <person name="Wulff B.B."/>
            <person name="Steuernagel B."/>
            <person name="Mayer K.F."/>
            <person name="Olsen O.A."/>
        </authorList>
    </citation>
    <scope>NUCLEOTIDE SEQUENCE [LARGE SCALE GENOMIC DNA]</scope>
    <source>
        <strain evidence="4">cv. AL8/78</strain>
    </source>
</reference>
<reference evidence="3" key="4">
    <citation type="submission" date="2019-03" db="UniProtKB">
        <authorList>
            <consortium name="EnsemblPlants"/>
        </authorList>
    </citation>
    <scope>IDENTIFICATION</scope>
</reference>
<reference evidence="3" key="5">
    <citation type="journal article" date="2021" name="G3 (Bethesda)">
        <title>Aegilops tauschii genome assembly Aet v5.0 features greater sequence contiguity and improved annotation.</title>
        <authorList>
            <person name="Wang L."/>
            <person name="Zhu T."/>
            <person name="Rodriguez J.C."/>
            <person name="Deal K.R."/>
            <person name="Dubcovsky J."/>
            <person name="McGuire P.E."/>
            <person name="Lux T."/>
            <person name="Spannagl M."/>
            <person name="Mayer K.F.X."/>
            <person name="Baldrich P."/>
            <person name="Meyers B.C."/>
            <person name="Huo N."/>
            <person name="Gu Y.Q."/>
            <person name="Zhou H."/>
            <person name="Devos K.M."/>
            <person name="Bennetzen J.L."/>
            <person name="Unver T."/>
            <person name="Budak H."/>
            <person name="Gulick P.J."/>
            <person name="Galiba G."/>
            <person name="Kalapos B."/>
            <person name="Nelson D.R."/>
            <person name="Li P."/>
            <person name="You F.M."/>
            <person name="Luo M.C."/>
            <person name="Dvorak J."/>
        </authorList>
    </citation>
    <scope>NUCLEOTIDE SEQUENCE [LARGE SCALE GENOMIC DNA]</scope>
    <source>
        <strain evidence="3">cv. AL8/78</strain>
    </source>
</reference>
<reference evidence="4" key="2">
    <citation type="journal article" date="2017" name="Nat. Plants">
        <title>The Aegilops tauschii genome reveals multiple impacts of transposons.</title>
        <authorList>
            <person name="Zhao G."/>
            <person name="Zou C."/>
            <person name="Li K."/>
            <person name="Wang K."/>
            <person name="Li T."/>
            <person name="Gao L."/>
            <person name="Zhang X."/>
            <person name="Wang H."/>
            <person name="Yang Z."/>
            <person name="Liu X."/>
            <person name="Jiang W."/>
            <person name="Mao L."/>
            <person name="Kong X."/>
            <person name="Jiao Y."/>
            <person name="Jia J."/>
        </authorList>
    </citation>
    <scope>NUCLEOTIDE SEQUENCE [LARGE SCALE GENOMIC DNA]</scope>
    <source>
        <strain evidence="4">cv. AL8/78</strain>
    </source>
</reference>
<proteinExistence type="predicted"/>
<sequence>MSRLPSEIVRLYDLETLDLRNTHIEELPARIILLSKLQHLLTETDSYYIVRKGGTKIPNGIGNMRNLEVISGFNIIKSSLCAVEELGNLTSLKELHLQLDGGGSQEYKRHEEMLLSSICNLGTCKLQSLWICSSNSTPFRFLDSWSPLPYNLQIFIMGGDYYLPKLPKWIVPALASLTYLDINLIEATEEDLRILGEMSALLCLSLAFSTVQKERLALQGVGFPCLKEFCLIRATHCASAIYLTFEEGAMPKLEKLALPLFASVAEEYGFYLGLGHLPFLRDAIVTLCNDADTSFEIKSAAAAAIRKEANGHPNHPMLSIYDRTDDRYYNSDEEENYSDEE</sequence>
<evidence type="ECO:0000259" key="2">
    <source>
        <dbReference type="Pfam" id="PF23598"/>
    </source>
</evidence>
<dbReference type="InterPro" id="IPR055414">
    <property type="entry name" value="LRR_R13L4/SHOC2-like"/>
</dbReference>
<dbReference type="Gramene" id="AET6Gv20946300.1">
    <property type="protein sequence ID" value="AET6Gv20946300.1"/>
    <property type="gene ID" value="AET6Gv20946300"/>
</dbReference>
<evidence type="ECO:0000313" key="4">
    <source>
        <dbReference type="Proteomes" id="UP000015105"/>
    </source>
</evidence>
<name>A0A453Q1J1_AEGTS</name>
<dbReference type="Pfam" id="PF23598">
    <property type="entry name" value="LRR_14"/>
    <property type="match status" value="1"/>
</dbReference>
<dbReference type="Proteomes" id="UP000015105">
    <property type="component" value="Chromosome 6D"/>
</dbReference>